<organism evidence="1 2">
    <name type="scientific">Campylobacter showae CC57C</name>
    <dbReference type="NCBI Taxonomy" id="1073353"/>
    <lineage>
        <taxon>Bacteria</taxon>
        <taxon>Pseudomonadati</taxon>
        <taxon>Campylobacterota</taxon>
        <taxon>Epsilonproteobacteria</taxon>
        <taxon>Campylobacterales</taxon>
        <taxon>Campylobacteraceae</taxon>
        <taxon>Campylobacter</taxon>
    </lineage>
</organism>
<protein>
    <submittedName>
        <fullName evidence="1">Uncharacterized protein</fullName>
    </submittedName>
</protein>
<name>M3GZR6_9BACT</name>
<dbReference type="EMBL" id="AOTD01000099">
    <property type="protein sequence ID" value="EMG30940.1"/>
    <property type="molecule type" value="Genomic_DNA"/>
</dbReference>
<accession>M3GZR6</accession>
<evidence type="ECO:0000313" key="2">
    <source>
        <dbReference type="Proteomes" id="UP000011782"/>
    </source>
</evidence>
<reference evidence="1 2" key="1">
    <citation type="submission" date="2013-02" db="EMBL/GenBank/DDBJ databases">
        <title>Co-occurrence of anaerobic bacteria in colorectal carcinomas.</title>
        <authorList>
            <person name="Holt R.A."/>
            <person name="Warren R.L."/>
            <person name="Allen-Vercoe E."/>
            <person name="Pleasance S."/>
            <person name="Freeman D.J."/>
            <person name="Watson P."/>
            <person name="Moore R."/>
            <person name="Cochrane K."/>
        </authorList>
    </citation>
    <scope>NUCLEOTIDE SEQUENCE [LARGE SCALE GENOMIC DNA]</scope>
    <source>
        <strain evidence="1 2">CC57C</strain>
    </source>
</reference>
<dbReference type="Proteomes" id="UP000011782">
    <property type="component" value="Unassembled WGS sequence"/>
</dbReference>
<dbReference type="PATRIC" id="fig|1073353.3.peg.838"/>
<comment type="caution">
    <text evidence="1">The sequence shown here is derived from an EMBL/GenBank/DDBJ whole genome shotgun (WGS) entry which is preliminary data.</text>
</comment>
<evidence type="ECO:0000313" key="1">
    <source>
        <dbReference type="EMBL" id="EMG30940.1"/>
    </source>
</evidence>
<dbReference type="STRING" id="1073353.H740_03898"/>
<dbReference type="AlphaFoldDB" id="M3GZR6"/>
<gene>
    <name evidence="1" type="ORF">H740_03898</name>
</gene>
<sequence length="60" mass="6971">MRRKANFTFAQVCLNLGSFAQILNSRKALKFERAKFKRKEATIARKESADRLNLRLNKGD</sequence>
<proteinExistence type="predicted"/>